<keyword evidence="2" id="KW-1185">Reference proteome</keyword>
<evidence type="ECO:0000313" key="2">
    <source>
        <dbReference type="Proteomes" id="UP000680206"/>
    </source>
</evidence>
<evidence type="ECO:0000313" key="1">
    <source>
        <dbReference type="EMBL" id="MBO2464457.1"/>
    </source>
</evidence>
<comment type="caution">
    <text evidence="1">The sequence shown here is derived from an EMBL/GenBank/DDBJ whole genome shotgun (WGS) entry which is preliminary data.</text>
</comment>
<reference evidence="1 2" key="1">
    <citation type="submission" date="2021-03" db="EMBL/GenBank/DDBJ databases">
        <title>Actinomadura violae sp. nov., isolated from lichen in Thailand.</title>
        <authorList>
            <person name="Kanchanasin P."/>
            <person name="Saeng-In P."/>
            <person name="Phongsopitanun W."/>
            <person name="Yuki M."/>
            <person name="Kudo T."/>
            <person name="Ohkuma M."/>
            <person name="Tanasupawat S."/>
        </authorList>
    </citation>
    <scope>NUCLEOTIDE SEQUENCE [LARGE SCALE GENOMIC DNA]</scope>
    <source>
        <strain evidence="1 2">LCR2-06</strain>
    </source>
</reference>
<organism evidence="1 2">
    <name type="scientific">Actinomadura violacea</name>
    <dbReference type="NCBI Taxonomy" id="2819934"/>
    <lineage>
        <taxon>Bacteria</taxon>
        <taxon>Bacillati</taxon>
        <taxon>Actinomycetota</taxon>
        <taxon>Actinomycetes</taxon>
        <taxon>Streptosporangiales</taxon>
        <taxon>Thermomonosporaceae</taxon>
        <taxon>Actinomadura</taxon>
    </lineage>
</organism>
<dbReference type="Proteomes" id="UP000680206">
    <property type="component" value="Unassembled WGS sequence"/>
</dbReference>
<gene>
    <name evidence="1" type="ORF">J4709_43490</name>
</gene>
<protein>
    <recommendedName>
        <fullName evidence="3">Regulator component</fullName>
    </recommendedName>
</protein>
<proteinExistence type="predicted"/>
<evidence type="ECO:0008006" key="3">
    <source>
        <dbReference type="Google" id="ProtNLM"/>
    </source>
</evidence>
<name>A0ABS3S618_9ACTN</name>
<dbReference type="RefSeq" id="WP_208250937.1">
    <property type="nucleotide sequence ID" value="NZ_JAGEPF010000035.1"/>
</dbReference>
<accession>A0ABS3S618</accession>
<sequence>MHDRRDRFCCTTTRLTPAAKARDLLRSPSRFYRATKRISPAVQDLDLPTPWDLHEFLKRWDKRRGRTTKLLPLRAGEGVPTGLTFSAGDTDYLWHVDTSPVHRDHIVMHEVGHIVFDHQPSYKVDAATLVSLLGNSLNHVGTGLARLMLGARTGFATIEEREAEMFSWLALVRAGERPDTTDGSTLHATWGRG</sequence>
<dbReference type="EMBL" id="JAGEPF010000035">
    <property type="protein sequence ID" value="MBO2464457.1"/>
    <property type="molecule type" value="Genomic_DNA"/>
</dbReference>